<dbReference type="RefSeq" id="WP_058238669.1">
    <property type="nucleotide sequence ID" value="NZ_CYPW01000006.1"/>
</dbReference>
<organism evidence="2 3">
    <name type="scientific">Shimia marina</name>
    <dbReference type="NCBI Taxonomy" id="321267"/>
    <lineage>
        <taxon>Bacteria</taxon>
        <taxon>Pseudomonadati</taxon>
        <taxon>Pseudomonadota</taxon>
        <taxon>Alphaproteobacteria</taxon>
        <taxon>Rhodobacterales</taxon>
        <taxon>Roseobacteraceae</taxon>
    </lineage>
</organism>
<reference evidence="2 3" key="1">
    <citation type="submission" date="2015-09" db="EMBL/GenBank/DDBJ databases">
        <authorList>
            <consortium name="Swine Surveillance"/>
        </authorList>
    </citation>
    <scope>NUCLEOTIDE SEQUENCE [LARGE SCALE GENOMIC DNA]</scope>
    <source>
        <strain evidence="2 3">CECT 7688</strain>
    </source>
</reference>
<evidence type="ECO:0000313" key="3">
    <source>
        <dbReference type="Proteomes" id="UP000054823"/>
    </source>
</evidence>
<dbReference type="EMBL" id="CYPW01000006">
    <property type="protein sequence ID" value="CUH51352.1"/>
    <property type="molecule type" value="Genomic_DNA"/>
</dbReference>
<dbReference type="AlphaFoldDB" id="A0A0P1ELR1"/>
<gene>
    <name evidence="2" type="ORF">SHM7688_00788</name>
</gene>
<keyword evidence="3" id="KW-1185">Reference proteome</keyword>
<protein>
    <submittedName>
        <fullName evidence="2">Uncharacterized protein</fullName>
    </submittedName>
</protein>
<feature type="signal peptide" evidence="1">
    <location>
        <begin position="1"/>
        <end position="19"/>
    </location>
</feature>
<dbReference type="Proteomes" id="UP000054823">
    <property type="component" value="Unassembled WGS sequence"/>
</dbReference>
<evidence type="ECO:0000313" key="2">
    <source>
        <dbReference type="EMBL" id="CUH51352.1"/>
    </source>
</evidence>
<keyword evidence="1" id="KW-0732">Signal</keyword>
<dbReference type="OrthoDB" id="7847197at2"/>
<proteinExistence type="predicted"/>
<evidence type="ECO:0000256" key="1">
    <source>
        <dbReference type="SAM" id="SignalP"/>
    </source>
</evidence>
<feature type="chain" id="PRO_5006061655" evidence="1">
    <location>
        <begin position="20"/>
        <end position="776"/>
    </location>
</feature>
<name>A0A0P1ELR1_9RHOB</name>
<accession>A0A0P1ELR1</accession>
<dbReference type="STRING" id="321267.SHM7688_00788"/>
<sequence>MKPLLLALPIVAAATTAQAQDVLFRSGEHEDFTRLVATLPSADTDWTITGRGTTYRIKIEGDDLNLRTSRIFDRIPRTRLANVVTDDQAGEVELQLACDCRIVSIPYNERYVIFDIREGLPPEQDDLPQIPLSFGEAVPTEEPQRIFRFSSLEAAKPVTTAPVPEQEPSPKPDFSGLLALENFVTRKTNVTALRQDLIKQVDRAATQRLLDAQPIPVLPDTTPTELAAGEQFKTPGASVVKTDHVPPQAAIGMDGKDLNIVAYNVIDEVGRDIAALLSGQRGVGTCLPDAAVNIASWSGDRTFIEELAALRQNLVGEFDRTNDEALEQLAKLYIHYTFGAEALQALDLLPKSGHSDILEAMAFIVDGEPLPEEGHAFANQGHCSGHVALWAALAGEPLTGESAAKGAMDGLAAMPRHLREYLGPKLSNHFVEQGDTESATLVLNAIARANSTPAANFDFAKATLDAEMGKTEEATEALTELATENSDMATLAIIDLVDSHLQQGVAPASDTIALVGALAVEHKGGAMGPSLRRAHALARMLDKDFETAFAIVAEIEDRDGAEHAVEIRNRLANAVIEHSEDFDIISYTLAQKLSEPGRIKPDTALALAHKLFDLGFVGETRRLLQAAQNASANDKKRLLKARVALADALPRRAEAELMGMDSPEANRLRAKARSLSGDHEIAASLLAELGDEAEAEAENWLGGNLQALAASETEVYRQASTLFAEQTEGTAEGEDPLERVTQGMLSENRSLLEGSSEIRSVVDEILNWHTLSDPSS</sequence>